<reference evidence="2" key="1">
    <citation type="submission" date="2020-11" db="EMBL/GenBank/DDBJ databases">
        <authorList>
            <person name="Tran Van P."/>
        </authorList>
    </citation>
    <scope>NUCLEOTIDE SEQUENCE</scope>
</reference>
<dbReference type="OrthoDB" id="196264at2759"/>
<dbReference type="EMBL" id="OB660949">
    <property type="protein sequence ID" value="CAD7226840.1"/>
    <property type="molecule type" value="Genomic_DNA"/>
</dbReference>
<feature type="compositionally biased region" description="Low complexity" evidence="1">
    <location>
        <begin position="371"/>
        <end position="382"/>
    </location>
</feature>
<sequence length="390" mass="41968">MRRLAFKKAQYMRRLAFKKAQYMRRLAFKKAQYMMRTYLEFVRGGLLIIGTWCSVPPDPEYSPLESLTMTLSVFQHVTDHVPGVSEVIFNGGLTNSVLHWLDIKCGQDDPEQRAFANLRDRSATSYQSVGGSTAVGRKVIFNGGLTNSVLHWLDIKCGQDDPEQRAFANLRDRSATSYQSVGGSTAVGRKDSPWTPGSASAVAEGAADPPPNAPTKSVMARQWGHIDTLFLKPLLTHARPTLLDTMPVCCQPIARFFTTTRQLTQLHEIGNESVSTQLSHGTPGPSTVTTGAAPSPSSLPINAVSRLHEIGKESVSTQLSHGTPGPSTVTTGAAPSPSSLPINAVSRPPGEGLDSLLAENHLIAGTPTDDLPLSTYPSPSSSQDAKPLQP</sequence>
<proteinExistence type="predicted"/>
<evidence type="ECO:0000313" key="2">
    <source>
        <dbReference type="EMBL" id="CAD7226840.1"/>
    </source>
</evidence>
<feature type="region of interest" description="Disordered" evidence="1">
    <location>
        <begin position="313"/>
        <end position="390"/>
    </location>
</feature>
<gene>
    <name evidence="2" type="ORF">CTOB1V02_LOCUS4754</name>
</gene>
<feature type="region of interest" description="Disordered" evidence="1">
    <location>
        <begin position="178"/>
        <end position="216"/>
    </location>
</feature>
<protein>
    <submittedName>
        <fullName evidence="2">Uncharacterized protein</fullName>
    </submittedName>
</protein>
<organism evidence="2">
    <name type="scientific">Cyprideis torosa</name>
    <dbReference type="NCBI Taxonomy" id="163714"/>
    <lineage>
        <taxon>Eukaryota</taxon>
        <taxon>Metazoa</taxon>
        <taxon>Ecdysozoa</taxon>
        <taxon>Arthropoda</taxon>
        <taxon>Crustacea</taxon>
        <taxon>Oligostraca</taxon>
        <taxon>Ostracoda</taxon>
        <taxon>Podocopa</taxon>
        <taxon>Podocopida</taxon>
        <taxon>Cytherocopina</taxon>
        <taxon>Cytheroidea</taxon>
        <taxon>Cytherideidae</taxon>
        <taxon>Cyprideis</taxon>
    </lineage>
</organism>
<name>A0A7R8WD15_9CRUS</name>
<accession>A0A7R8WD15</accession>
<dbReference type="AlphaFoldDB" id="A0A7R8WD15"/>
<feature type="compositionally biased region" description="Polar residues" evidence="1">
    <location>
        <begin position="314"/>
        <end position="341"/>
    </location>
</feature>
<feature type="region of interest" description="Disordered" evidence="1">
    <location>
        <begin position="274"/>
        <end position="299"/>
    </location>
</feature>
<evidence type="ECO:0000256" key="1">
    <source>
        <dbReference type="SAM" id="MobiDB-lite"/>
    </source>
</evidence>